<evidence type="ECO:0000313" key="1">
    <source>
        <dbReference type="EMBL" id="KKM82159.1"/>
    </source>
</evidence>
<reference evidence="1" key="1">
    <citation type="journal article" date="2015" name="Nature">
        <title>Complex archaea that bridge the gap between prokaryotes and eukaryotes.</title>
        <authorList>
            <person name="Spang A."/>
            <person name="Saw J.H."/>
            <person name="Jorgensen S.L."/>
            <person name="Zaremba-Niedzwiedzka K."/>
            <person name="Martijn J."/>
            <person name="Lind A.E."/>
            <person name="van Eijk R."/>
            <person name="Schleper C."/>
            <person name="Guy L."/>
            <person name="Ettema T.J."/>
        </authorList>
    </citation>
    <scope>NUCLEOTIDE SEQUENCE</scope>
</reference>
<name>A0A0F9KJ42_9ZZZZ</name>
<protein>
    <submittedName>
        <fullName evidence="1">Uncharacterized protein</fullName>
    </submittedName>
</protein>
<proteinExistence type="predicted"/>
<dbReference type="AlphaFoldDB" id="A0A0F9KJ42"/>
<dbReference type="EMBL" id="LAZR01007907">
    <property type="protein sequence ID" value="KKM82159.1"/>
    <property type="molecule type" value="Genomic_DNA"/>
</dbReference>
<sequence>MNTDLAWAIRDGVAAAPCTCDWKICDRCDMLRRLAHLQYQDAFERERFRCNRCGHTCQRQHAIDRSDDHNGWPHYGCPRCEHPMYPLKQRPAPASARHHDASSGK</sequence>
<accession>A0A0F9KJ42</accession>
<gene>
    <name evidence="1" type="ORF">LCGC14_1322420</name>
</gene>
<comment type="caution">
    <text evidence="1">The sequence shown here is derived from an EMBL/GenBank/DDBJ whole genome shotgun (WGS) entry which is preliminary data.</text>
</comment>
<organism evidence="1">
    <name type="scientific">marine sediment metagenome</name>
    <dbReference type="NCBI Taxonomy" id="412755"/>
    <lineage>
        <taxon>unclassified sequences</taxon>
        <taxon>metagenomes</taxon>
        <taxon>ecological metagenomes</taxon>
    </lineage>
</organism>